<keyword evidence="2" id="KW-1185">Reference proteome</keyword>
<proteinExistence type="predicted"/>
<dbReference type="Proteomes" id="UP000194236">
    <property type="component" value="Unassembled WGS sequence"/>
</dbReference>
<feature type="non-terminal residue" evidence="1">
    <location>
        <position position="39"/>
    </location>
</feature>
<dbReference type="EMBL" id="MUJZ01045498">
    <property type="protein sequence ID" value="OTF74749.1"/>
    <property type="molecule type" value="Genomic_DNA"/>
</dbReference>
<name>A0A1Y3B1R3_EURMA</name>
<accession>A0A1Y3B1R3</accession>
<dbReference type="AlphaFoldDB" id="A0A1Y3B1R3"/>
<protein>
    <submittedName>
        <fullName evidence="1">Uncharacterized protein</fullName>
    </submittedName>
</protein>
<gene>
    <name evidence="1" type="ORF">BLA29_005323</name>
</gene>
<reference evidence="1 2" key="1">
    <citation type="submission" date="2017-03" db="EMBL/GenBank/DDBJ databases">
        <title>Genome Survey of Euroglyphus maynei.</title>
        <authorList>
            <person name="Arlian L.G."/>
            <person name="Morgan M.S."/>
            <person name="Rider S.D."/>
        </authorList>
    </citation>
    <scope>NUCLEOTIDE SEQUENCE [LARGE SCALE GENOMIC DNA]</scope>
    <source>
        <strain evidence="1">Arlian Lab</strain>
        <tissue evidence="1">Whole body</tissue>
    </source>
</reference>
<organism evidence="1 2">
    <name type="scientific">Euroglyphus maynei</name>
    <name type="common">Mayne's house dust mite</name>
    <dbReference type="NCBI Taxonomy" id="6958"/>
    <lineage>
        <taxon>Eukaryota</taxon>
        <taxon>Metazoa</taxon>
        <taxon>Ecdysozoa</taxon>
        <taxon>Arthropoda</taxon>
        <taxon>Chelicerata</taxon>
        <taxon>Arachnida</taxon>
        <taxon>Acari</taxon>
        <taxon>Acariformes</taxon>
        <taxon>Sarcoptiformes</taxon>
        <taxon>Astigmata</taxon>
        <taxon>Psoroptidia</taxon>
        <taxon>Analgoidea</taxon>
        <taxon>Pyroglyphidae</taxon>
        <taxon>Pyroglyphinae</taxon>
        <taxon>Euroglyphus</taxon>
    </lineage>
</organism>
<comment type="caution">
    <text evidence="1">The sequence shown here is derived from an EMBL/GenBank/DDBJ whole genome shotgun (WGS) entry which is preliminary data.</text>
</comment>
<evidence type="ECO:0000313" key="1">
    <source>
        <dbReference type="EMBL" id="OTF74749.1"/>
    </source>
</evidence>
<evidence type="ECO:0000313" key="2">
    <source>
        <dbReference type="Proteomes" id="UP000194236"/>
    </source>
</evidence>
<sequence>MLLKLLVLMMRMRIPARNRPVMMVPYYDVSFSIYATLWP</sequence>